<comment type="caution">
    <text evidence="2">The sequence shown here is derived from an EMBL/GenBank/DDBJ whole genome shotgun (WGS) entry which is preliminary data.</text>
</comment>
<feature type="transmembrane region" description="Helical" evidence="1">
    <location>
        <begin position="226"/>
        <end position="248"/>
    </location>
</feature>
<dbReference type="OrthoDB" id="1826494at2"/>
<dbReference type="Pfam" id="PF12730">
    <property type="entry name" value="ABC2_membrane_4"/>
    <property type="match status" value="1"/>
</dbReference>
<feature type="transmembrane region" description="Helical" evidence="1">
    <location>
        <begin position="61"/>
        <end position="80"/>
    </location>
</feature>
<evidence type="ECO:0000313" key="2">
    <source>
        <dbReference type="EMBL" id="OFI05953.1"/>
    </source>
</evidence>
<dbReference type="STRING" id="1121290.CLAOCE_14280"/>
<reference evidence="2 3" key="1">
    <citation type="submission" date="2016-06" db="EMBL/GenBank/DDBJ databases">
        <title>Genome sequence of Clostridium acetireducens DSM 10703.</title>
        <authorList>
            <person name="Poehlein A."/>
            <person name="Fluechter S."/>
            <person name="Duerre P."/>
            <person name="Daniel R."/>
        </authorList>
    </citation>
    <scope>NUCLEOTIDE SEQUENCE [LARGE SCALE GENOMIC DNA]</scope>
    <source>
        <strain evidence="2 3">DSM 10703</strain>
    </source>
</reference>
<dbReference type="PATRIC" id="fig|1121290.3.peg.1412"/>
<proteinExistence type="predicted"/>
<organism evidence="2 3">
    <name type="scientific">Clostridium acetireducens DSM 10703</name>
    <dbReference type="NCBI Taxonomy" id="1121290"/>
    <lineage>
        <taxon>Bacteria</taxon>
        <taxon>Bacillati</taxon>
        <taxon>Bacillota</taxon>
        <taxon>Clostridia</taxon>
        <taxon>Eubacteriales</taxon>
        <taxon>Clostridiaceae</taxon>
        <taxon>Clostridium</taxon>
    </lineage>
</organism>
<feature type="transmembrane region" description="Helical" evidence="1">
    <location>
        <begin position="101"/>
        <end position="130"/>
    </location>
</feature>
<keyword evidence="1" id="KW-0812">Transmembrane</keyword>
<feature type="transmembrane region" description="Helical" evidence="1">
    <location>
        <begin position="18"/>
        <end position="41"/>
    </location>
</feature>
<accession>A0A1E8EYB8</accession>
<dbReference type="Proteomes" id="UP000175744">
    <property type="component" value="Unassembled WGS sequence"/>
</dbReference>
<feature type="transmembrane region" description="Helical" evidence="1">
    <location>
        <begin position="177"/>
        <end position="199"/>
    </location>
</feature>
<keyword evidence="3" id="KW-1185">Reference proteome</keyword>
<protein>
    <submittedName>
        <fullName evidence="2">ABC-2 family transporter protein</fullName>
    </submittedName>
</protein>
<dbReference type="RefSeq" id="WP_070110411.1">
    <property type="nucleotide sequence ID" value="NZ_LZFO01000018.1"/>
</dbReference>
<sequence>MSFIDMVKIEFKKVKRSFILPLIFIPPLLVVISGVSNLSMYFTPEYKGAWAAMFVQSGLLFGYYLLPFSMVVTCVMISGRETKNNGILKMLALPISRKKMAVAKWVVLLIFIVLEITIFFISFVVAGWVATKTKGISETLPVLYVLKWSIYLFLSSIPAASLMWMITVFFEKPIITIGLNMLLVIPAVFVASTPAWVAYPYCYSGRLVTSELHRVSMGVDKMPFDLFPLIPCAIAILILSIFISAVSFGKKEMK</sequence>
<dbReference type="PANTHER" id="PTHR37305:SF1">
    <property type="entry name" value="MEMBRANE PROTEIN"/>
    <property type="match status" value="1"/>
</dbReference>
<name>A0A1E8EYB8_9CLOT</name>
<keyword evidence="1" id="KW-0472">Membrane</keyword>
<evidence type="ECO:0000313" key="3">
    <source>
        <dbReference type="Proteomes" id="UP000175744"/>
    </source>
</evidence>
<keyword evidence="1" id="KW-1133">Transmembrane helix</keyword>
<feature type="transmembrane region" description="Helical" evidence="1">
    <location>
        <begin position="150"/>
        <end position="170"/>
    </location>
</feature>
<dbReference type="PANTHER" id="PTHR37305">
    <property type="entry name" value="INTEGRAL MEMBRANE PROTEIN-RELATED"/>
    <property type="match status" value="1"/>
</dbReference>
<dbReference type="AlphaFoldDB" id="A0A1E8EYB8"/>
<gene>
    <name evidence="2" type="ORF">CLOACE_14280</name>
</gene>
<dbReference type="EMBL" id="LZFO01000018">
    <property type="protein sequence ID" value="OFI05953.1"/>
    <property type="molecule type" value="Genomic_DNA"/>
</dbReference>
<evidence type="ECO:0000256" key="1">
    <source>
        <dbReference type="SAM" id="Phobius"/>
    </source>
</evidence>
<dbReference type="CDD" id="cd21809">
    <property type="entry name" value="ABC-2_lan_permease-like"/>
    <property type="match status" value="1"/>
</dbReference>